<evidence type="ECO:0000313" key="2">
    <source>
        <dbReference type="EMBL" id="QCD45474.1"/>
    </source>
</evidence>
<keyword evidence="3" id="KW-1185">Reference proteome</keyword>
<sequence length="146" mass="16642">MKITQNADILNKMVPNNATKSDVKFDDILAFNVKQLEKEQNFTQEVEQFRKNLSKFGASGYLAKLNEEKIEQKVAIKRAELMEKMGLNSENLKNHDKAELNAILEELLAEYKKELLTQAQNNTILERAQKLSNSKNSTLASLLSEI</sequence>
<dbReference type="AlphaFoldDB" id="A0A6G5QIN3"/>
<protein>
    <submittedName>
        <fullName evidence="2">Uncharacterized protein</fullName>
    </submittedName>
</protein>
<dbReference type="EMBL" id="CP012542">
    <property type="protein sequence ID" value="QCD45474.1"/>
    <property type="molecule type" value="Genomic_DNA"/>
</dbReference>
<keyword evidence="1" id="KW-0175">Coiled coil</keyword>
<dbReference type="Proteomes" id="UP000503264">
    <property type="component" value="Chromosome"/>
</dbReference>
<organism evidence="2 3">
    <name type="scientific">Campylobacter mucosalis CCUG 21559</name>
    <dbReference type="NCBI Taxonomy" id="1032067"/>
    <lineage>
        <taxon>Bacteria</taxon>
        <taxon>Pseudomonadati</taxon>
        <taxon>Campylobacterota</taxon>
        <taxon>Epsilonproteobacteria</taxon>
        <taxon>Campylobacterales</taxon>
        <taxon>Campylobacteraceae</taxon>
        <taxon>Campylobacter</taxon>
    </lineage>
</organism>
<gene>
    <name evidence="2" type="ORF">CMUC_1725</name>
</gene>
<feature type="coiled-coil region" evidence="1">
    <location>
        <begin position="62"/>
        <end position="121"/>
    </location>
</feature>
<evidence type="ECO:0000256" key="1">
    <source>
        <dbReference type="SAM" id="Coils"/>
    </source>
</evidence>
<name>A0A6G5QIN3_9BACT</name>
<reference evidence="2 3" key="1">
    <citation type="submission" date="2016-07" db="EMBL/GenBank/DDBJ databases">
        <title>Comparative genomics of the Campylobacter concisus group.</title>
        <authorList>
            <person name="Miller W.G."/>
            <person name="Yee E."/>
            <person name="Chapman M.H."/>
            <person name="Huynh S."/>
            <person name="Bono J.L."/>
            <person name="On S.L.W."/>
            <person name="StLeger J."/>
            <person name="Foster G."/>
            <person name="Parker C.T."/>
        </authorList>
    </citation>
    <scope>NUCLEOTIDE SEQUENCE [LARGE SCALE GENOMIC DNA]</scope>
    <source>
        <strain evidence="2 3">CCUG 21559</strain>
    </source>
</reference>
<dbReference type="RefSeq" id="WP_171994194.1">
    <property type="nucleotide sequence ID" value="NZ_CP012542.1"/>
</dbReference>
<evidence type="ECO:0000313" key="3">
    <source>
        <dbReference type="Proteomes" id="UP000503264"/>
    </source>
</evidence>
<proteinExistence type="predicted"/>
<accession>A0A6G5QIN3</accession>